<name>A0A1H8BMU2_9FIRM</name>
<dbReference type="AlphaFoldDB" id="A0A1H8BMU2"/>
<protein>
    <submittedName>
        <fullName evidence="2">FR47-like protein</fullName>
    </submittedName>
</protein>
<dbReference type="Proteomes" id="UP000199158">
    <property type="component" value="Unassembled WGS sequence"/>
</dbReference>
<dbReference type="InterPro" id="IPR016181">
    <property type="entry name" value="Acyl_CoA_acyltransferase"/>
</dbReference>
<dbReference type="OrthoDB" id="1843469at2"/>
<evidence type="ECO:0000313" key="3">
    <source>
        <dbReference type="Proteomes" id="UP000199158"/>
    </source>
</evidence>
<reference evidence="2 3" key="1">
    <citation type="submission" date="2016-10" db="EMBL/GenBank/DDBJ databases">
        <authorList>
            <person name="de Groot N.N."/>
        </authorList>
    </citation>
    <scope>NUCLEOTIDE SEQUENCE [LARGE SCALE GENOMIC DNA]</scope>
    <source>
        <strain evidence="2 3">CGMCC 1.5070</strain>
    </source>
</reference>
<dbReference type="EMBL" id="FOCG01000001">
    <property type="protein sequence ID" value="SEM84175.1"/>
    <property type="molecule type" value="Genomic_DNA"/>
</dbReference>
<evidence type="ECO:0000313" key="2">
    <source>
        <dbReference type="EMBL" id="SEM84175.1"/>
    </source>
</evidence>
<evidence type="ECO:0000259" key="1">
    <source>
        <dbReference type="PROSITE" id="PS51186"/>
    </source>
</evidence>
<dbReference type="SUPFAM" id="SSF55729">
    <property type="entry name" value="Acyl-CoA N-acyltransferases (Nat)"/>
    <property type="match status" value="1"/>
</dbReference>
<dbReference type="GO" id="GO:0016747">
    <property type="term" value="F:acyltransferase activity, transferring groups other than amino-acyl groups"/>
    <property type="evidence" value="ECO:0007669"/>
    <property type="project" value="InterPro"/>
</dbReference>
<dbReference type="PROSITE" id="PS51186">
    <property type="entry name" value="GNAT"/>
    <property type="match status" value="1"/>
</dbReference>
<accession>A0A1H8BMU2</accession>
<feature type="domain" description="N-acetyltransferase" evidence="1">
    <location>
        <begin position="106"/>
        <end position="250"/>
    </location>
</feature>
<dbReference type="Pfam" id="PF00583">
    <property type="entry name" value="Acetyltransf_1"/>
    <property type="match status" value="1"/>
</dbReference>
<dbReference type="RefSeq" id="WP_092754081.1">
    <property type="nucleotide sequence ID" value="NZ_FOCG01000001.1"/>
</dbReference>
<sequence length="250" mass="28562">MIKLTDKVDCIQSVYNARIYTQWIAYKDLPHAPYFYRTDEGTLLSYCDGVLTIDGELFDSDELNQFIRMCGCHTVVCGEQAANRLNVKGRYTSTSVMRYAKGHIEFHSRVETSPKLDDVFALLYETFENMQAAVFERWYCDVSLKIRRGLAYVYGIYDESFSAPEERAHTLSATAGVYYQNPHTAVIGSVATRPNQRGKGFATQILHALVERILSEGRLPQIIALNEHAYQLYQNIGFEEAGKYFEITLE</sequence>
<gene>
    <name evidence="2" type="ORF">SAMN05216180_2003</name>
</gene>
<dbReference type="Gene3D" id="3.40.630.30">
    <property type="match status" value="1"/>
</dbReference>
<dbReference type="InterPro" id="IPR000182">
    <property type="entry name" value="GNAT_dom"/>
</dbReference>
<dbReference type="STRING" id="474960.SAMN05216180_2003"/>
<keyword evidence="3" id="KW-1185">Reference proteome</keyword>
<organism evidence="2 3">
    <name type="scientific">Hydrogenoanaerobacterium saccharovorans</name>
    <dbReference type="NCBI Taxonomy" id="474960"/>
    <lineage>
        <taxon>Bacteria</taxon>
        <taxon>Bacillati</taxon>
        <taxon>Bacillota</taxon>
        <taxon>Clostridia</taxon>
        <taxon>Eubacteriales</taxon>
        <taxon>Oscillospiraceae</taxon>
        <taxon>Hydrogenoanaerobacterium</taxon>
    </lineage>
</organism>
<proteinExistence type="predicted"/>